<evidence type="ECO:0000313" key="2">
    <source>
        <dbReference type="EMBL" id="QPG07611.1"/>
    </source>
</evidence>
<dbReference type="EMBL" id="CP064820">
    <property type="protein sequence ID" value="QPG07611.1"/>
    <property type="molecule type" value="Genomic_DNA"/>
</dbReference>
<keyword evidence="1" id="KW-0472">Membrane</keyword>
<organism evidence="2 3">
    <name type="scientific">Klebsiella pneumoniae subsp. pneumoniae</name>
    <dbReference type="NCBI Taxonomy" id="72407"/>
    <lineage>
        <taxon>Bacteria</taxon>
        <taxon>Pseudomonadati</taxon>
        <taxon>Pseudomonadota</taxon>
        <taxon>Gammaproteobacteria</taxon>
        <taxon>Enterobacterales</taxon>
        <taxon>Enterobacteriaceae</taxon>
        <taxon>Klebsiella/Raoultella group</taxon>
        <taxon>Klebsiella</taxon>
        <taxon>Klebsiella pneumoniae complex</taxon>
    </lineage>
</organism>
<sequence>MHGNSLGDRFPIALHLWYLTFALLCLKAPAIAIGEAESIHKINILQRFQPREKRNPLRREHKAQRLLASG</sequence>
<dbReference type="Proteomes" id="UP000594592">
    <property type="component" value="Chromosome"/>
</dbReference>
<evidence type="ECO:0000256" key="1">
    <source>
        <dbReference type="SAM" id="Phobius"/>
    </source>
</evidence>
<gene>
    <name evidence="2" type="ORF">IUJ34_01920</name>
</gene>
<reference evidence="2 3" key="1">
    <citation type="submission" date="2020-11" db="EMBL/GenBank/DDBJ databases">
        <title>Whole Genome sequence of MDR strain of Klebsiella pneumoniae K219 isolated from sputum.</title>
        <authorList>
            <person name="Aditi B.P."/>
            <person name="Mahalakshmi K."/>
            <person name="Naveen Kumar V."/>
        </authorList>
    </citation>
    <scope>NUCLEOTIDE SEQUENCE [LARGE SCALE GENOMIC DNA]</scope>
    <source>
        <strain evidence="2 3">K219</strain>
    </source>
</reference>
<protein>
    <submittedName>
        <fullName evidence="2">Uncharacterized protein</fullName>
    </submittedName>
</protein>
<keyword evidence="1" id="KW-1133">Transmembrane helix</keyword>
<evidence type="ECO:0000313" key="3">
    <source>
        <dbReference type="Proteomes" id="UP000594592"/>
    </source>
</evidence>
<feature type="transmembrane region" description="Helical" evidence="1">
    <location>
        <begin position="12"/>
        <end position="33"/>
    </location>
</feature>
<dbReference type="AlphaFoldDB" id="A0A7S9HEQ4"/>
<name>A0A7S9HEQ4_KLEPN</name>
<keyword evidence="1" id="KW-0812">Transmembrane</keyword>
<accession>A0A7S9HEQ4</accession>
<proteinExistence type="predicted"/>